<accession>A0A7K1S402</accession>
<dbReference type="EMBL" id="WPIN01000001">
    <property type="protein sequence ID" value="MVM28445.1"/>
    <property type="molecule type" value="Genomic_DNA"/>
</dbReference>
<feature type="region of interest" description="Disordered" evidence="1">
    <location>
        <begin position="1"/>
        <end position="24"/>
    </location>
</feature>
<dbReference type="RefSeq" id="WP_157582568.1">
    <property type="nucleotide sequence ID" value="NZ_WPIN01000001.1"/>
</dbReference>
<proteinExistence type="predicted"/>
<sequence>MPFERGRTKTGGRKPGSSNRNSTDLKSRIAALMDDKFEAVAADLEQLEAKDRVTAYLKFLEYIMPKQREQKIDLSALSDQELDELLNKVLTKLD</sequence>
<evidence type="ECO:0000313" key="3">
    <source>
        <dbReference type="Proteomes" id="UP000436006"/>
    </source>
</evidence>
<evidence type="ECO:0000313" key="2">
    <source>
        <dbReference type="EMBL" id="MVM28445.1"/>
    </source>
</evidence>
<evidence type="ECO:0000256" key="1">
    <source>
        <dbReference type="SAM" id="MobiDB-lite"/>
    </source>
</evidence>
<evidence type="ECO:0008006" key="4">
    <source>
        <dbReference type="Google" id="ProtNLM"/>
    </source>
</evidence>
<name>A0A7K1S402_9BACT</name>
<organism evidence="2 3">
    <name type="scientific">Spirosoma arboris</name>
    <dbReference type="NCBI Taxonomy" id="2682092"/>
    <lineage>
        <taxon>Bacteria</taxon>
        <taxon>Pseudomonadati</taxon>
        <taxon>Bacteroidota</taxon>
        <taxon>Cytophagia</taxon>
        <taxon>Cytophagales</taxon>
        <taxon>Cytophagaceae</taxon>
        <taxon>Spirosoma</taxon>
    </lineage>
</organism>
<reference evidence="2 3" key="1">
    <citation type="submission" date="2019-12" db="EMBL/GenBank/DDBJ databases">
        <title>Spirosoma sp. HMF4905 genome sequencing and assembly.</title>
        <authorList>
            <person name="Kang H."/>
            <person name="Cha I."/>
            <person name="Kim H."/>
            <person name="Joh K."/>
        </authorList>
    </citation>
    <scope>NUCLEOTIDE SEQUENCE [LARGE SCALE GENOMIC DNA]</scope>
    <source>
        <strain evidence="2 3">HMF4905</strain>
    </source>
</reference>
<keyword evidence="3" id="KW-1185">Reference proteome</keyword>
<dbReference type="AlphaFoldDB" id="A0A7K1S402"/>
<comment type="caution">
    <text evidence="2">The sequence shown here is derived from an EMBL/GenBank/DDBJ whole genome shotgun (WGS) entry which is preliminary data.</text>
</comment>
<protein>
    <recommendedName>
        <fullName evidence="4">DUF5681 domain-containing protein</fullName>
    </recommendedName>
</protein>
<gene>
    <name evidence="2" type="ORF">GO755_00270</name>
</gene>
<dbReference type="Proteomes" id="UP000436006">
    <property type="component" value="Unassembled WGS sequence"/>
</dbReference>